<gene>
    <name evidence="1" type="ORF">AGLY_002072</name>
</gene>
<proteinExistence type="predicted"/>
<comment type="caution">
    <text evidence="1">The sequence shown here is derived from an EMBL/GenBank/DDBJ whole genome shotgun (WGS) entry which is preliminary data.</text>
</comment>
<protein>
    <submittedName>
        <fullName evidence="1">Uncharacterized protein</fullName>
    </submittedName>
</protein>
<sequence>MVHYHTMMEKFDPLISLWFMRFEAKHRISKISANTSNNRRNICKTLTIKHQLQLNNIFIKGTLSDEIKLGPCTEITDDIDTQAIRNFIQKNSLNSIINCPWISVKGTRYTPKMILTLDICELDGPNFGMINKIYLCNNELIIFQYFKLNATIFDEHYHLLEVEKEINDSIFIYYNDLASYTPNHICTMPNGNRYITVKTPHSINCYKA</sequence>
<dbReference type="AlphaFoldDB" id="A0A6G0U622"/>
<dbReference type="Proteomes" id="UP000475862">
    <property type="component" value="Unassembled WGS sequence"/>
</dbReference>
<dbReference type="EMBL" id="VYZN01000007">
    <property type="protein sequence ID" value="KAE9543676.1"/>
    <property type="molecule type" value="Genomic_DNA"/>
</dbReference>
<name>A0A6G0U622_APHGL</name>
<organism evidence="1 2">
    <name type="scientific">Aphis glycines</name>
    <name type="common">Soybean aphid</name>
    <dbReference type="NCBI Taxonomy" id="307491"/>
    <lineage>
        <taxon>Eukaryota</taxon>
        <taxon>Metazoa</taxon>
        <taxon>Ecdysozoa</taxon>
        <taxon>Arthropoda</taxon>
        <taxon>Hexapoda</taxon>
        <taxon>Insecta</taxon>
        <taxon>Pterygota</taxon>
        <taxon>Neoptera</taxon>
        <taxon>Paraneoptera</taxon>
        <taxon>Hemiptera</taxon>
        <taxon>Sternorrhyncha</taxon>
        <taxon>Aphidomorpha</taxon>
        <taxon>Aphidoidea</taxon>
        <taxon>Aphididae</taxon>
        <taxon>Aphidini</taxon>
        <taxon>Aphis</taxon>
        <taxon>Aphis</taxon>
    </lineage>
</organism>
<reference evidence="1 2" key="1">
    <citation type="submission" date="2019-08" db="EMBL/GenBank/DDBJ databases">
        <title>The genome of the soybean aphid Biotype 1, its phylome, world population structure and adaptation to the North American continent.</title>
        <authorList>
            <person name="Giordano R."/>
            <person name="Donthu R.K."/>
            <person name="Hernandez A.G."/>
            <person name="Wright C.L."/>
            <person name="Zimin A.V."/>
        </authorList>
    </citation>
    <scope>NUCLEOTIDE SEQUENCE [LARGE SCALE GENOMIC DNA]</scope>
    <source>
        <tissue evidence="1">Whole aphids</tissue>
    </source>
</reference>
<evidence type="ECO:0000313" key="2">
    <source>
        <dbReference type="Proteomes" id="UP000475862"/>
    </source>
</evidence>
<accession>A0A6G0U622</accession>
<keyword evidence="2" id="KW-1185">Reference proteome</keyword>
<evidence type="ECO:0000313" key="1">
    <source>
        <dbReference type="EMBL" id="KAE9543676.1"/>
    </source>
</evidence>
<dbReference type="OrthoDB" id="6611730at2759"/>